<reference evidence="1" key="1">
    <citation type="journal article" date="2023" name="Int. J. Syst. Evol. Microbiol.">
        <title>&lt;i&gt;Shewanella septentrionalis&lt;/i&gt; sp. nov. and &lt;i&gt;Shewanella holmiensis&lt;/i&gt; sp. nov., isolated from Baltic Sea water and sediments.</title>
        <authorList>
            <person name="Martin-Rodriguez A.J."/>
            <person name="Thorell K."/>
            <person name="Joffre E."/>
            <person name="Jensie-Markopoulos S."/>
            <person name="Moore E.R.B."/>
            <person name="Sjoling A."/>
        </authorList>
    </citation>
    <scope>NUCLEOTIDE SEQUENCE</scope>
    <source>
        <strain evidence="1">SP1S2-7</strain>
    </source>
</reference>
<name>A0A9X2WMM4_9GAMM</name>
<dbReference type="InterPro" id="IPR045617">
    <property type="entry name" value="DUF6445"/>
</dbReference>
<dbReference type="AlphaFoldDB" id="A0A9X2WMM4"/>
<comment type="caution">
    <text evidence="1">The sequence shown here is derived from an EMBL/GenBank/DDBJ whole genome shotgun (WGS) entry which is preliminary data.</text>
</comment>
<dbReference type="EMBL" id="JAMTCD010000009">
    <property type="protein sequence ID" value="MCT7941936.1"/>
    <property type="molecule type" value="Genomic_DNA"/>
</dbReference>
<accession>A0A9X2WMM4</accession>
<dbReference type="Pfam" id="PF20043">
    <property type="entry name" value="DUF6445"/>
    <property type="match status" value="1"/>
</dbReference>
<gene>
    <name evidence="1" type="ORF">NE535_09060</name>
</gene>
<proteinExistence type="predicted"/>
<keyword evidence="2" id="KW-1185">Reference proteome</keyword>
<organism evidence="1 2">
    <name type="scientific">Shewanella holmiensis</name>
    <dbReference type="NCBI Taxonomy" id="2952222"/>
    <lineage>
        <taxon>Bacteria</taxon>
        <taxon>Pseudomonadati</taxon>
        <taxon>Pseudomonadota</taxon>
        <taxon>Gammaproteobacteria</taxon>
        <taxon>Alteromonadales</taxon>
        <taxon>Shewanellaceae</taxon>
        <taxon>Shewanella</taxon>
    </lineage>
</organism>
<protein>
    <submittedName>
        <fullName evidence="1">DUF6445 family protein</fullName>
    </submittedName>
</protein>
<evidence type="ECO:0000313" key="2">
    <source>
        <dbReference type="Proteomes" id="UP001155546"/>
    </source>
</evidence>
<evidence type="ECO:0000313" key="1">
    <source>
        <dbReference type="EMBL" id="MCT7941936.1"/>
    </source>
</evidence>
<sequence length="233" mass="26837">MFVLNPNIQIQLTYIPHSNARIWIIDDVVDNFHEMLDYCFNKAYFNPIGAEGTLFPGVRDEMPKPYYQLISALFNRLAMHSQGRLFKRYQLGKSWLSKVTVLPENLEIVQTMPHFDSLSENHMAAVHYLNENHLGGTHFYRYKGSSKIHLSHDDKDTILKMVEQVKQSADERRGYINDSDALFEKVFSVDAKPNRLILYAGNIMHSANITSVVDFDKSSPNNRTTINSFFTIG</sequence>
<dbReference type="Proteomes" id="UP001155546">
    <property type="component" value="Unassembled WGS sequence"/>
</dbReference>
<dbReference type="RefSeq" id="WP_261298315.1">
    <property type="nucleotide sequence ID" value="NZ_JAMTCD010000009.1"/>
</dbReference>